<evidence type="ECO:0000313" key="2">
    <source>
        <dbReference type="EMBL" id="CAI9951112.1"/>
    </source>
</evidence>
<dbReference type="InterPro" id="IPR009030">
    <property type="entry name" value="Growth_fac_rcpt_cys_sf"/>
</dbReference>
<dbReference type="AlphaFoldDB" id="A0AA86Q806"/>
<keyword evidence="1" id="KW-0472">Membrane</keyword>
<sequence length="220" mass="23440">MKIVNQNGDGCIICAAGLGFNPASDICEQCPTGSNPLEGGTCVCDQSLGFTGLDGFACTDCFEENLTAVGNACTPCPSKTTFSVDKCVCDESKGFVGDASSCSDCWKQNMVVQADSCIPCLQLDLNSVFSVNSCQCAPKFVNKTGLCELDTRNMTIAVAVSVPIAVVILSLAAILFVLKRKQKKTAQNREVIQRTEVEIAVETGEIEDKQNEECVTTTFE</sequence>
<evidence type="ECO:0000313" key="4">
    <source>
        <dbReference type="Proteomes" id="UP001642409"/>
    </source>
</evidence>
<reference evidence="2" key="1">
    <citation type="submission" date="2023-06" db="EMBL/GenBank/DDBJ databases">
        <authorList>
            <person name="Kurt Z."/>
        </authorList>
    </citation>
    <scope>NUCLEOTIDE SEQUENCE</scope>
</reference>
<dbReference type="EMBL" id="CAXDID020000115">
    <property type="protein sequence ID" value="CAL6030349.1"/>
    <property type="molecule type" value="Genomic_DNA"/>
</dbReference>
<evidence type="ECO:0000256" key="1">
    <source>
        <dbReference type="SAM" id="Phobius"/>
    </source>
</evidence>
<comment type="caution">
    <text evidence="2">The sequence shown here is derived from an EMBL/GenBank/DDBJ whole genome shotgun (WGS) entry which is preliminary data.</text>
</comment>
<dbReference type="Proteomes" id="UP001642409">
    <property type="component" value="Unassembled WGS sequence"/>
</dbReference>
<dbReference type="SUPFAM" id="SSF57184">
    <property type="entry name" value="Growth factor receptor domain"/>
    <property type="match status" value="1"/>
</dbReference>
<name>A0AA86Q806_9EUKA</name>
<reference evidence="3 4" key="2">
    <citation type="submission" date="2024-07" db="EMBL/GenBank/DDBJ databases">
        <authorList>
            <person name="Akdeniz Z."/>
        </authorList>
    </citation>
    <scope>NUCLEOTIDE SEQUENCE [LARGE SCALE GENOMIC DNA]</scope>
</reference>
<organism evidence="2">
    <name type="scientific">Hexamita inflata</name>
    <dbReference type="NCBI Taxonomy" id="28002"/>
    <lineage>
        <taxon>Eukaryota</taxon>
        <taxon>Metamonada</taxon>
        <taxon>Diplomonadida</taxon>
        <taxon>Hexamitidae</taxon>
        <taxon>Hexamitinae</taxon>
        <taxon>Hexamita</taxon>
    </lineage>
</organism>
<feature type="transmembrane region" description="Helical" evidence="1">
    <location>
        <begin position="156"/>
        <end position="178"/>
    </location>
</feature>
<dbReference type="EMBL" id="CATOUU010000822">
    <property type="protein sequence ID" value="CAI9951112.1"/>
    <property type="molecule type" value="Genomic_DNA"/>
</dbReference>
<keyword evidence="1" id="KW-1133">Transmembrane helix</keyword>
<evidence type="ECO:0000313" key="3">
    <source>
        <dbReference type="EMBL" id="CAL6030349.1"/>
    </source>
</evidence>
<protein>
    <submittedName>
        <fullName evidence="2">Growth factor receptor cysteine-rich domain superfamily</fullName>
    </submittedName>
    <submittedName>
        <fullName evidence="3">Growth_factor receptor cysteine-rich domain superfamily</fullName>
    </submittedName>
</protein>
<keyword evidence="2" id="KW-0675">Receptor</keyword>
<gene>
    <name evidence="3" type="ORF">HINF_LOCUS33226</name>
    <name evidence="2" type="ORF">HINF_LOCUS38757</name>
</gene>
<proteinExistence type="predicted"/>
<accession>A0AA86Q806</accession>
<keyword evidence="4" id="KW-1185">Reference proteome</keyword>
<keyword evidence="1" id="KW-0812">Transmembrane</keyword>